<feature type="region of interest" description="Disordered" evidence="1">
    <location>
        <begin position="68"/>
        <end position="90"/>
    </location>
</feature>
<feature type="domain" description="J" evidence="3">
    <location>
        <begin position="93"/>
        <end position="163"/>
    </location>
</feature>
<dbReference type="SUPFAM" id="SSF46565">
    <property type="entry name" value="Chaperone J-domain"/>
    <property type="match status" value="1"/>
</dbReference>
<dbReference type="PANTHER" id="PTHR24074">
    <property type="entry name" value="CO-CHAPERONE PROTEIN DJLA"/>
    <property type="match status" value="1"/>
</dbReference>
<dbReference type="EMBL" id="MU839008">
    <property type="protein sequence ID" value="KAK1767348.1"/>
    <property type="molecule type" value="Genomic_DNA"/>
</dbReference>
<evidence type="ECO:0000256" key="1">
    <source>
        <dbReference type="SAM" id="MobiDB-lite"/>
    </source>
</evidence>
<dbReference type="GeneID" id="85316156"/>
<dbReference type="Gene3D" id="1.10.287.110">
    <property type="entry name" value="DnaJ domain"/>
    <property type="match status" value="1"/>
</dbReference>
<feature type="transmembrane region" description="Helical" evidence="2">
    <location>
        <begin position="214"/>
        <end position="235"/>
    </location>
</feature>
<keyword evidence="2" id="KW-1133">Transmembrane helix</keyword>
<dbReference type="InterPro" id="IPR050817">
    <property type="entry name" value="DjlA_DnaK_co-chaperone"/>
</dbReference>
<organism evidence="4 5">
    <name type="scientific">Phialemonium atrogriseum</name>
    <dbReference type="NCBI Taxonomy" id="1093897"/>
    <lineage>
        <taxon>Eukaryota</taxon>
        <taxon>Fungi</taxon>
        <taxon>Dikarya</taxon>
        <taxon>Ascomycota</taxon>
        <taxon>Pezizomycotina</taxon>
        <taxon>Sordariomycetes</taxon>
        <taxon>Sordariomycetidae</taxon>
        <taxon>Cephalothecales</taxon>
        <taxon>Cephalothecaceae</taxon>
        <taxon>Phialemonium</taxon>
    </lineage>
</organism>
<evidence type="ECO:0000313" key="5">
    <source>
        <dbReference type="Proteomes" id="UP001244011"/>
    </source>
</evidence>
<dbReference type="PROSITE" id="PS00636">
    <property type="entry name" value="DNAJ_1"/>
    <property type="match status" value="1"/>
</dbReference>
<dbReference type="Pfam" id="PF00226">
    <property type="entry name" value="DnaJ"/>
    <property type="match status" value="1"/>
</dbReference>
<dbReference type="InterPro" id="IPR018253">
    <property type="entry name" value="DnaJ_domain_CS"/>
</dbReference>
<evidence type="ECO:0000256" key="2">
    <source>
        <dbReference type="SAM" id="Phobius"/>
    </source>
</evidence>
<dbReference type="SMART" id="SM00271">
    <property type="entry name" value="DnaJ"/>
    <property type="match status" value="1"/>
</dbReference>
<dbReference type="PROSITE" id="PS50076">
    <property type="entry name" value="DNAJ_2"/>
    <property type="match status" value="1"/>
</dbReference>
<dbReference type="AlphaFoldDB" id="A0AAJ0BZF5"/>
<name>A0AAJ0BZF5_9PEZI</name>
<comment type="caution">
    <text evidence="4">The sequence shown here is derived from an EMBL/GenBank/DDBJ whole genome shotgun (WGS) entry which is preliminary data.</text>
</comment>
<keyword evidence="2" id="KW-0812">Transmembrane</keyword>
<accession>A0AAJ0BZF5</accession>
<sequence>MLLKQTAITLCSSSHLYSSSASLPFFATSSCSSKLRGPTCSLPSPCGGCTLPRTRGYATTHYGHNHNAYRASHRKKSSPNTRPPLWPTSSEPTPYEIFDLPKSAPYDKAQFYELVKLYHPDRQWHTLHNGIPHVTKLERYRLIVAANDILSNPERRRLYDLYGAGWAGQSDMQNNYRAADRMWRQEPGNPSMNATWEDWERWYNERDGKKQEPVFISNGGFAGIVVLFVLIGSVAQLTRAETNSTYLVDMRDQKNSLISNDLRRKHVQSMGLSRRDRVESFLKQREGWEHDRLSRHSPLLHDPGDNGDK</sequence>
<dbReference type="RefSeq" id="XP_060283561.1">
    <property type="nucleotide sequence ID" value="XM_060432969.1"/>
</dbReference>
<dbReference type="CDD" id="cd06257">
    <property type="entry name" value="DnaJ"/>
    <property type="match status" value="1"/>
</dbReference>
<dbReference type="InterPro" id="IPR036869">
    <property type="entry name" value="J_dom_sf"/>
</dbReference>
<gene>
    <name evidence="4" type="ORF">QBC33DRAFT_66063</name>
</gene>
<dbReference type="InterPro" id="IPR001623">
    <property type="entry name" value="DnaJ_domain"/>
</dbReference>
<evidence type="ECO:0000259" key="3">
    <source>
        <dbReference type="PROSITE" id="PS50076"/>
    </source>
</evidence>
<dbReference type="PROSITE" id="PS51257">
    <property type="entry name" value="PROKAR_LIPOPROTEIN"/>
    <property type="match status" value="1"/>
</dbReference>
<keyword evidence="5" id="KW-1185">Reference proteome</keyword>
<evidence type="ECO:0000313" key="4">
    <source>
        <dbReference type="EMBL" id="KAK1767348.1"/>
    </source>
</evidence>
<dbReference type="Proteomes" id="UP001244011">
    <property type="component" value="Unassembled WGS sequence"/>
</dbReference>
<proteinExistence type="predicted"/>
<protein>
    <recommendedName>
        <fullName evidence="3">J domain-containing protein</fullName>
    </recommendedName>
</protein>
<reference evidence="4" key="1">
    <citation type="submission" date="2023-06" db="EMBL/GenBank/DDBJ databases">
        <title>Genome-scale phylogeny and comparative genomics of the fungal order Sordariales.</title>
        <authorList>
            <consortium name="Lawrence Berkeley National Laboratory"/>
            <person name="Hensen N."/>
            <person name="Bonometti L."/>
            <person name="Westerberg I."/>
            <person name="Brannstrom I.O."/>
            <person name="Guillou S."/>
            <person name="Cros-Aarteil S."/>
            <person name="Calhoun S."/>
            <person name="Haridas S."/>
            <person name="Kuo A."/>
            <person name="Mondo S."/>
            <person name="Pangilinan J."/>
            <person name="Riley R."/>
            <person name="Labutti K."/>
            <person name="Andreopoulos B."/>
            <person name="Lipzen A."/>
            <person name="Chen C."/>
            <person name="Yanf M."/>
            <person name="Daum C."/>
            <person name="Ng V."/>
            <person name="Clum A."/>
            <person name="Steindorff A."/>
            <person name="Ohm R."/>
            <person name="Martin F."/>
            <person name="Silar P."/>
            <person name="Natvig D."/>
            <person name="Lalanne C."/>
            <person name="Gautier V."/>
            <person name="Ament-Velasquez S.L."/>
            <person name="Kruys A."/>
            <person name="Hutchinson M.I."/>
            <person name="Powell A.J."/>
            <person name="Barry K."/>
            <person name="Miller A.N."/>
            <person name="Grigoriev I.V."/>
            <person name="Debuchy R."/>
            <person name="Gladieux P."/>
            <person name="Thoren M.H."/>
            <person name="Johannesson H."/>
        </authorList>
    </citation>
    <scope>NUCLEOTIDE SEQUENCE</scope>
    <source>
        <strain evidence="4">8032-3</strain>
    </source>
</reference>
<keyword evidence="2" id="KW-0472">Membrane</keyword>